<protein>
    <recommendedName>
        <fullName evidence="5">Methyltransferase type 11 domain-containing protein</fullName>
    </recommendedName>
</protein>
<reference evidence="6" key="2">
    <citation type="submission" date="2024-10" db="UniProtKB">
        <authorList>
            <consortium name="EnsemblProtists"/>
        </authorList>
    </citation>
    <scope>IDENTIFICATION</scope>
</reference>
<dbReference type="PaxDb" id="2903-EOD32197"/>
<organism evidence="6 7">
    <name type="scientific">Emiliania huxleyi (strain CCMP1516)</name>
    <dbReference type="NCBI Taxonomy" id="280463"/>
    <lineage>
        <taxon>Eukaryota</taxon>
        <taxon>Haptista</taxon>
        <taxon>Haptophyta</taxon>
        <taxon>Prymnesiophyceae</taxon>
        <taxon>Isochrysidales</taxon>
        <taxon>Noelaerhabdaceae</taxon>
        <taxon>Emiliania</taxon>
    </lineage>
</organism>
<dbReference type="GO" id="GO:0032981">
    <property type="term" value="P:mitochondrial respiratory chain complex I assembly"/>
    <property type="evidence" value="ECO:0007669"/>
    <property type="project" value="TreeGrafter"/>
</dbReference>
<dbReference type="HOGENOM" id="CLU_392041_0_0_1"/>
<keyword evidence="7" id="KW-1185">Reference proteome</keyword>
<dbReference type="GO" id="GO:0005739">
    <property type="term" value="C:mitochondrion"/>
    <property type="evidence" value="ECO:0007669"/>
    <property type="project" value="TreeGrafter"/>
</dbReference>
<evidence type="ECO:0000256" key="3">
    <source>
        <dbReference type="SAM" id="MobiDB-lite"/>
    </source>
</evidence>
<evidence type="ECO:0000313" key="6">
    <source>
        <dbReference type="EnsemblProtists" id="EOD32197"/>
    </source>
</evidence>
<dbReference type="SUPFAM" id="SSF53335">
    <property type="entry name" value="S-adenosyl-L-methionine-dependent methyltransferases"/>
    <property type="match status" value="1"/>
</dbReference>
<keyword evidence="1" id="KW-0489">Methyltransferase</keyword>
<dbReference type="STRING" id="2903.R1DBD8"/>
<dbReference type="RefSeq" id="XP_005784626.1">
    <property type="nucleotide sequence ID" value="XM_005784569.1"/>
</dbReference>
<name>A0A0D3K8W2_EMIH1</name>
<dbReference type="EnsemblProtists" id="EOD32197">
    <property type="protein sequence ID" value="EOD32197"/>
    <property type="gene ID" value="EMIHUDRAFT_99156"/>
</dbReference>
<dbReference type="InterPro" id="IPR029063">
    <property type="entry name" value="SAM-dependent_MTases_sf"/>
</dbReference>
<dbReference type="InterPro" id="IPR013216">
    <property type="entry name" value="Methyltransf_11"/>
</dbReference>
<evidence type="ECO:0000256" key="1">
    <source>
        <dbReference type="ARBA" id="ARBA00022603"/>
    </source>
</evidence>
<accession>A0A0D3K8W2</accession>
<evidence type="ECO:0000256" key="2">
    <source>
        <dbReference type="ARBA" id="ARBA00022679"/>
    </source>
</evidence>
<feature type="transmembrane region" description="Helical" evidence="4">
    <location>
        <begin position="440"/>
        <end position="461"/>
    </location>
</feature>
<reference evidence="7" key="1">
    <citation type="journal article" date="2013" name="Nature">
        <title>Pan genome of the phytoplankton Emiliania underpins its global distribution.</title>
        <authorList>
            <person name="Read B.A."/>
            <person name="Kegel J."/>
            <person name="Klute M.J."/>
            <person name="Kuo A."/>
            <person name="Lefebvre S.C."/>
            <person name="Maumus F."/>
            <person name="Mayer C."/>
            <person name="Miller J."/>
            <person name="Monier A."/>
            <person name="Salamov A."/>
            <person name="Young J."/>
            <person name="Aguilar M."/>
            <person name="Claverie J.M."/>
            <person name="Frickenhaus S."/>
            <person name="Gonzalez K."/>
            <person name="Herman E.K."/>
            <person name="Lin Y.C."/>
            <person name="Napier J."/>
            <person name="Ogata H."/>
            <person name="Sarno A.F."/>
            <person name="Shmutz J."/>
            <person name="Schroeder D."/>
            <person name="de Vargas C."/>
            <person name="Verret F."/>
            <person name="von Dassow P."/>
            <person name="Valentin K."/>
            <person name="Van de Peer Y."/>
            <person name="Wheeler G."/>
            <person name="Dacks J.B."/>
            <person name="Delwiche C.F."/>
            <person name="Dyhrman S.T."/>
            <person name="Glockner G."/>
            <person name="John U."/>
            <person name="Richards T."/>
            <person name="Worden A.Z."/>
            <person name="Zhang X."/>
            <person name="Grigoriev I.V."/>
            <person name="Allen A.E."/>
            <person name="Bidle K."/>
            <person name="Borodovsky M."/>
            <person name="Bowler C."/>
            <person name="Brownlee C."/>
            <person name="Cock J.M."/>
            <person name="Elias M."/>
            <person name="Gladyshev V.N."/>
            <person name="Groth M."/>
            <person name="Guda C."/>
            <person name="Hadaegh A."/>
            <person name="Iglesias-Rodriguez M.D."/>
            <person name="Jenkins J."/>
            <person name="Jones B.M."/>
            <person name="Lawson T."/>
            <person name="Leese F."/>
            <person name="Lindquist E."/>
            <person name="Lobanov A."/>
            <person name="Lomsadze A."/>
            <person name="Malik S.B."/>
            <person name="Marsh M.E."/>
            <person name="Mackinder L."/>
            <person name="Mock T."/>
            <person name="Mueller-Roeber B."/>
            <person name="Pagarete A."/>
            <person name="Parker M."/>
            <person name="Probert I."/>
            <person name="Quesneville H."/>
            <person name="Raines C."/>
            <person name="Rensing S.A."/>
            <person name="Riano-Pachon D.M."/>
            <person name="Richier S."/>
            <person name="Rokitta S."/>
            <person name="Shiraiwa Y."/>
            <person name="Soanes D.M."/>
            <person name="van der Giezen M."/>
            <person name="Wahlund T.M."/>
            <person name="Williams B."/>
            <person name="Wilson W."/>
            <person name="Wolfe G."/>
            <person name="Wurch L.L."/>
        </authorList>
    </citation>
    <scope>NUCLEOTIDE SEQUENCE</scope>
</reference>
<dbReference type="InterPro" id="IPR050602">
    <property type="entry name" value="Malonyl-ACP_OMT"/>
</dbReference>
<dbReference type="KEGG" id="ehx:EMIHUDRAFT_99156"/>
<feature type="transmembrane region" description="Helical" evidence="4">
    <location>
        <begin position="398"/>
        <end position="420"/>
    </location>
</feature>
<dbReference type="PANTHER" id="PTHR13090:SF1">
    <property type="entry name" value="ARGININE-HYDROXYLASE NDUFAF5, MITOCHONDRIAL"/>
    <property type="match status" value="1"/>
</dbReference>
<feature type="transmembrane region" description="Helical" evidence="4">
    <location>
        <begin position="473"/>
        <end position="493"/>
    </location>
</feature>
<dbReference type="PANTHER" id="PTHR13090">
    <property type="entry name" value="ARGININE-HYDROXYLASE NDUFAF5, MITOCHONDRIAL"/>
    <property type="match status" value="1"/>
</dbReference>
<keyword evidence="4" id="KW-0472">Membrane</keyword>
<keyword evidence="4" id="KW-1133">Transmembrane helix</keyword>
<feature type="transmembrane region" description="Helical" evidence="4">
    <location>
        <begin position="626"/>
        <end position="647"/>
    </location>
</feature>
<feature type="transmembrane region" description="Helical" evidence="4">
    <location>
        <begin position="558"/>
        <end position="580"/>
    </location>
</feature>
<dbReference type="Gene3D" id="3.40.50.150">
    <property type="entry name" value="Vaccinia Virus protein VP39"/>
    <property type="match status" value="1"/>
</dbReference>
<dbReference type="GO" id="GO:0032259">
    <property type="term" value="P:methylation"/>
    <property type="evidence" value="ECO:0007669"/>
    <property type="project" value="UniProtKB-KW"/>
</dbReference>
<dbReference type="CDD" id="cd02440">
    <property type="entry name" value="AdoMet_MTases"/>
    <property type="match status" value="1"/>
</dbReference>
<evidence type="ECO:0000259" key="5">
    <source>
        <dbReference type="Pfam" id="PF08241"/>
    </source>
</evidence>
<dbReference type="Proteomes" id="UP000013827">
    <property type="component" value="Unassembled WGS sequence"/>
</dbReference>
<feature type="domain" description="Methyltransferase type 11" evidence="5">
    <location>
        <begin position="72"/>
        <end position="182"/>
    </location>
</feature>
<sequence>MWATRLLRGLRPPVRRLSSVQVFDRRLKAWQRDAAAAASDYDRYAYLRDEVANRLVERLDDIHESYSFAEVVDLGCGSGHVRRALGALGNDRGIRRLREIDCSARMLRRSADDAAGPSPPVHGAEGTPFEVEQACLDEEEVVLERESVDLVVCSMALHWINDLPGTLKMVRRALKPNGLFLCAFLGGETLAEMRSAFVLADLERRGGVSQHMSPLVSMADAGALLQASGLALPTVDTETIVIHYPDAWTLWHHLRSMGESAANLQRSAVGLDPLLAAASAYGEIYGDEEGNVPAAFQVVYLIGWAPHESQQRPLSRGSGQISLKELGLPADESGPLPLDEPPPLPLGKPGRFAVPWLDQGEWSHGVWLAHRIFGVLAIAVLLVWACLFLEALSLRRAFLLAGGATGACGLWLIGWVGWLIKPSVTFAEKCDFALRDLAQLQHLAMGLLLAAAGAAEVRFAQALLTLPRRRADALLWPHLLWGLCVGWVGLLFLGHPQVALEASPQPPRHRRSLSPAALPPQLDDDDAARHLKLGLGLLLGASLLALQKRRGLLDGEMALLDLPMLAAAALAFGVAALQLLTFPAPPVGTTANSTLPEPAASPLARPGPPLPRHIGATSSCGWLGRRAALCGVWLGAASLALSLCVAARKGVDWWRRRRRGPLSGNRGTACESEGIRAAADDSFCSSAESSPMRPRGAVCESRHK</sequence>
<evidence type="ECO:0000256" key="4">
    <source>
        <dbReference type="SAM" id="Phobius"/>
    </source>
</evidence>
<dbReference type="AlphaFoldDB" id="A0A0D3K8W2"/>
<dbReference type="eggNOG" id="KOG2940">
    <property type="taxonomic scope" value="Eukaryota"/>
</dbReference>
<evidence type="ECO:0000313" key="7">
    <source>
        <dbReference type="Proteomes" id="UP000013827"/>
    </source>
</evidence>
<keyword evidence="2" id="KW-0808">Transferase</keyword>
<feature type="region of interest" description="Disordered" evidence="3">
    <location>
        <begin position="681"/>
        <end position="704"/>
    </location>
</feature>
<dbReference type="GeneID" id="17277469"/>
<proteinExistence type="predicted"/>
<feature type="transmembrane region" description="Helical" evidence="4">
    <location>
        <begin position="372"/>
        <end position="391"/>
    </location>
</feature>
<dbReference type="GO" id="GO:0008757">
    <property type="term" value="F:S-adenosylmethionine-dependent methyltransferase activity"/>
    <property type="evidence" value="ECO:0007669"/>
    <property type="project" value="InterPro"/>
</dbReference>
<feature type="transmembrane region" description="Helical" evidence="4">
    <location>
        <begin position="527"/>
        <end position="546"/>
    </location>
</feature>
<keyword evidence="4" id="KW-0812">Transmembrane</keyword>
<dbReference type="Pfam" id="PF08241">
    <property type="entry name" value="Methyltransf_11"/>
    <property type="match status" value="1"/>
</dbReference>